<organism evidence="1 2">
    <name type="scientific">Leuconostoc lactis</name>
    <dbReference type="NCBI Taxonomy" id="1246"/>
    <lineage>
        <taxon>Bacteria</taxon>
        <taxon>Bacillati</taxon>
        <taxon>Bacillota</taxon>
        <taxon>Bacilli</taxon>
        <taxon>Lactobacillales</taxon>
        <taxon>Lactobacillaceae</taxon>
        <taxon>Leuconostoc</taxon>
    </lineage>
</organism>
<proteinExistence type="predicted"/>
<dbReference type="Proteomes" id="UP000321298">
    <property type="component" value="Chromosome"/>
</dbReference>
<accession>A0AAP9EBM3</accession>
<dbReference type="EMBL" id="CP042387">
    <property type="protein sequence ID" value="QEA43930.1"/>
    <property type="molecule type" value="Genomic_DNA"/>
</dbReference>
<dbReference type="Pfam" id="PF09711">
    <property type="entry name" value="Cas_Csn2"/>
    <property type="match status" value="1"/>
</dbReference>
<reference evidence="1 2" key="1">
    <citation type="submission" date="2019-06" db="EMBL/GenBank/DDBJ databases">
        <title>Genome analyses of bacteria isolated from kimchi.</title>
        <authorList>
            <person name="Lee S."/>
            <person name="Ahn S."/>
            <person name="Roh S."/>
        </authorList>
    </citation>
    <scope>NUCLEOTIDE SEQUENCE [LARGE SCALE GENOMIC DNA]</scope>
    <source>
        <strain evidence="1 2">CBA3625</strain>
    </source>
</reference>
<protein>
    <submittedName>
        <fullName evidence="1">Type II-A CRISPR-associated protein Csn2</fullName>
    </submittedName>
</protein>
<sequence>MKQLTLYPHDPWPLNIGVTQLIFANVEPIWQLVQFFQTGEGAILSDDGAILKYKDVVYVGDLATPFDVGLLYIKPLRQLLTQHLDDLHLRELYETDRTIRSIVQRVLFENDLPGEIDTEWNISELLKYLKLRVELPETHGFYGIIEEIIDLSQRLSDDRLLVFVNASVYLRDEQIQALAYDAMLKQVSCLFIDRQNTVNFIGGKGLKQIFIDHDFVQFVSDDTKNE</sequence>
<dbReference type="AlphaFoldDB" id="A0AAP9EBM3"/>
<dbReference type="GeneID" id="66531405"/>
<name>A0AAP9EBM3_LEULA</name>
<dbReference type="Gene3D" id="3.40.50.11940">
    <property type="match status" value="1"/>
</dbReference>
<evidence type="ECO:0000313" key="2">
    <source>
        <dbReference type="Proteomes" id="UP000321298"/>
    </source>
</evidence>
<dbReference type="InterPro" id="IPR010146">
    <property type="entry name" value="CRISPR-assoc_prot_Csn2-typ"/>
</dbReference>
<dbReference type="NCBIfam" id="TIGR01866">
    <property type="entry name" value="cas_Csn2"/>
    <property type="match status" value="1"/>
</dbReference>
<evidence type="ECO:0000313" key="1">
    <source>
        <dbReference type="EMBL" id="QEA43930.1"/>
    </source>
</evidence>
<keyword evidence="2" id="KW-1185">Reference proteome</keyword>
<dbReference type="InterPro" id="IPR038600">
    <property type="entry name" value="Csn2_sf"/>
</dbReference>
<dbReference type="RefSeq" id="WP_147000948.1">
    <property type="nucleotide sequence ID" value="NZ_CP042387.1"/>
</dbReference>
<gene>
    <name evidence="1" type="primary">csn2</name>
    <name evidence="1" type="ORF">FGL83_04300</name>
</gene>